<evidence type="ECO:0000256" key="1">
    <source>
        <dbReference type="SAM" id="MobiDB-lite"/>
    </source>
</evidence>
<dbReference type="GeneID" id="17285634"/>
<evidence type="ECO:0000313" key="3">
    <source>
        <dbReference type="EnsemblProtists" id="EOD40363"/>
    </source>
</evidence>
<feature type="compositionally biased region" description="Low complexity" evidence="1">
    <location>
        <begin position="217"/>
        <end position="235"/>
    </location>
</feature>
<dbReference type="SMART" id="SM01180">
    <property type="entry name" value="DWNN"/>
    <property type="match status" value="1"/>
</dbReference>
<protein>
    <recommendedName>
        <fullName evidence="2">DWNN domain-containing protein</fullName>
    </recommendedName>
</protein>
<evidence type="ECO:0000259" key="2">
    <source>
        <dbReference type="PROSITE" id="PS51282"/>
    </source>
</evidence>
<dbReference type="PROSITE" id="PS51282">
    <property type="entry name" value="DWNN"/>
    <property type="match status" value="1"/>
</dbReference>
<organism evidence="3 4">
    <name type="scientific">Emiliania huxleyi (strain CCMP1516)</name>
    <dbReference type="NCBI Taxonomy" id="280463"/>
    <lineage>
        <taxon>Eukaryota</taxon>
        <taxon>Haptista</taxon>
        <taxon>Haptophyta</taxon>
        <taxon>Prymnesiophyceae</taxon>
        <taxon>Isochrysidales</taxon>
        <taxon>Noelaerhabdaceae</taxon>
        <taxon>Emiliania</taxon>
    </lineage>
</organism>
<reference evidence="3" key="2">
    <citation type="submission" date="2024-10" db="UniProtKB">
        <authorList>
            <consortium name="EnsemblProtists"/>
        </authorList>
    </citation>
    <scope>IDENTIFICATION</scope>
</reference>
<name>A0A0D3KX78_EMIH1</name>
<dbReference type="KEGG" id="ehx:EMIHUDRAFT_222817"/>
<dbReference type="InterPro" id="IPR014891">
    <property type="entry name" value="DWNN_domain"/>
</dbReference>
<dbReference type="PaxDb" id="2903-EOD40363"/>
<evidence type="ECO:0000313" key="4">
    <source>
        <dbReference type="Proteomes" id="UP000013827"/>
    </source>
</evidence>
<accession>A0A0D3KX78</accession>
<dbReference type="GO" id="GO:0008270">
    <property type="term" value="F:zinc ion binding"/>
    <property type="evidence" value="ECO:0007669"/>
    <property type="project" value="InterPro"/>
</dbReference>
<dbReference type="STRING" id="2903.R1DY42"/>
<reference evidence="4" key="1">
    <citation type="journal article" date="2013" name="Nature">
        <title>Pan genome of the phytoplankton Emiliania underpins its global distribution.</title>
        <authorList>
            <person name="Read B.A."/>
            <person name="Kegel J."/>
            <person name="Klute M.J."/>
            <person name="Kuo A."/>
            <person name="Lefebvre S.C."/>
            <person name="Maumus F."/>
            <person name="Mayer C."/>
            <person name="Miller J."/>
            <person name="Monier A."/>
            <person name="Salamov A."/>
            <person name="Young J."/>
            <person name="Aguilar M."/>
            <person name="Claverie J.M."/>
            <person name="Frickenhaus S."/>
            <person name="Gonzalez K."/>
            <person name="Herman E.K."/>
            <person name="Lin Y.C."/>
            <person name="Napier J."/>
            <person name="Ogata H."/>
            <person name="Sarno A.F."/>
            <person name="Shmutz J."/>
            <person name="Schroeder D."/>
            <person name="de Vargas C."/>
            <person name="Verret F."/>
            <person name="von Dassow P."/>
            <person name="Valentin K."/>
            <person name="Van de Peer Y."/>
            <person name="Wheeler G."/>
            <person name="Dacks J.B."/>
            <person name="Delwiche C.F."/>
            <person name="Dyhrman S.T."/>
            <person name="Glockner G."/>
            <person name="John U."/>
            <person name="Richards T."/>
            <person name="Worden A.Z."/>
            <person name="Zhang X."/>
            <person name="Grigoriev I.V."/>
            <person name="Allen A.E."/>
            <person name="Bidle K."/>
            <person name="Borodovsky M."/>
            <person name="Bowler C."/>
            <person name="Brownlee C."/>
            <person name="Cock J.M."/>
            <person name="Elias M."/>
            <person name="Gladyshev V.N."/>
            <person name="Groth M."/>
            <person name="Guda C."/>
            <person name="Hadaegh A."/>
            <person name="Iglesias-Rodriguez M.D."/>
            <person name="Jenkins J."/>
            <person name="Jones B.M."/>
            <person name="Lawson T."/>
            <person name="Leese F."/>
            <person name="Lindquist E."/>
            <person name="Lobanov A."/>
            <person name="Lomsadze A."/>
            <person name="Malik S.B."/>
            <person name="Marsh M.E."/>
            <person name="Mackinder L."/>
            <person name="Mock T."/>
            <person name="Mueller-Roeber B."/>
            <person name="Pagarete A."/>
            <person name="Parker M."/>
            <person name="Probert I."/>
            <person name="Quesneville H."/>
            <person name="Raines C."/>
            <person name="Rensing S.A."/>
            <person name="Riano-Pachon D.M."/>
            <person name="Richier S."/>
            <person name="Rokitta S."/>
            <person name="Shiraiwa Y."/>
            <person name="Soanes D.M."/>
            <person name="van der Giezen M."/>
            <person name="Wahlund T.M."/>
            <person name="Williams B."/>
            <person name="Wilson W."/>
            <person name="Wolfe G."/>
            <person name="Wurch L.L."/>
        </authorList>
    </citation>
    <scope>NUCLEOTIDE SEQUENCE</scope>
</reference>
<sequence>MARSTVQYKFKSQTAVHTVQFDGPSIRVLDLKAEIIRTQGINKDMWAKSDLEISNAQTSEVFAPDSSVGRNVAVLVRRVPAQRRAPITSKIMERELSLDGDGRDEGSPPPGSAGGPSLAGAPAAPPLEEETRAVARTAGRYASKLICPLTGRLFEDAVITTCCGTSFSQGALQDALRMRGACPECNTAAASVRTIPNRLLREAVAAARRKDGEESAAEPPAVATTAGGAPAVSTTPPAPPTRPPPDESAVVVKVEGGERKRPREEA</sequence>
<feature type="domain" description="DWNN" evidence="2">
    <location>
        <begin position="6"/>
        <end position="80"/>
    </location>
</feature>
<dbReference type="Gene3D" id="3.10.20.90">
    <property type="entry name" value="Phosphatidylinositol 3-kinase Catalytic Subunit, Chain A, domain 1"/>
    <property type="match status" value="1"/>
</dbReference>
<dbReference type="Gene3D" id="3.30.40.10">
    <property type="entry name" value="Zinc/RING finger domain, C3HC4 (zinc finger)"/>
    <property type="match status" value="1"/>
</dbReference>
<dbReference type="InterPro" id="IPR013083">
    <property type="entry name" value="Znf_RING/FYVE/PHD"/>
</dbReference>
<dbReference type="RefSeq" id="XP_005792792.1">
    <property type="nucleotide sequence ID" value="XM_005792735.1"/>
</dbReference>
<dbReference type="Pfam" id="PF08783">
    <property type="entry name" value="DWNN"/>
    <property type="match status" value="1"/>
</dbReference>
<dbReference type="AlphaFoldDB" id="A0A0D3KX78"/>
<dbReference type="EnsemblProtists" id="EOD40363">
    <property type="protein sequence ID" value="EOD40363"/>
    <property type="gene ID" value="EMIHUDRAFT_222817"/>
</dbReference>
<dbReference type="Proteomes" id="UP000013827">
    <property type="component" value="Unassembled WGS sequence"/>
</dbReference>
<feature type="region of interest" description="Disordered" evidence="1">
    <location>
        <begin position="86"/>
        <end position="127"/>
    </location>
</feature>
<dbReference type="SUPFAM" id="SSF57850">
    <property type="entry name" value="RING/U-box"/>
    <property type="match status" value="1"/>
</dbReference>
<feature type="compositionally biased region" description="Basic and acidic residues" evidence="1">
    <location>
        <begin position="255"/>
        <end position="266"/>
    </location>
</feature>
<feature type="compositionally biased region" description="Basic and acidic residues" evidence="1">
    <location>
        <begin position="91"/>
        <end position="106"/>
    </location>
</feature>
<proteinExistence type="predicted"/>
<dbReference type="HOGENOM" id="CLU_1047426_0_0_1"/>
<keyword evidence="4" id="KW-1185">Reference proteome</keyword>
<feature type="region of interest" description="Disordered" evidence="1">
    <location>
        <begin position="210"/>
        <end position="266"/>
    </location>
</feature>